<dbReference type="EMBL" id="JBBNAE010000001">
    <property type="protein sequence ID" value="KAK9155644.1"/>
    <property type="molecule type" value="Genomic_DNA"/>
</dbReference>
<keyword evidence="1" id="KW-0472">Membrane</keyword>
<keyword evidence="1" id="KW-0812">Transmembrane</keyword>
<evidence type="ECO:0000256" key="1">
    <source>
        <dbReference type="SAM" id="Phobius"/>
    </source>
</evidence>
<accession>A0AAP0KPW7</accession>
<evidence type="ECO:0000313" key="3">
    <source>
        <dbReference type="Proteomes" id="UP001417504"/>
    </source>
</evidence>
<evidence type="ECO:0000313" key="2">
    <source>
        <dbReference type="EMBL" id="KAK9155644.1"/>
    </source>
</evidence>
<gene>
    <name evidence="2" type="ORF">Sjap_003124</name>
</gene>
<keyword evidence="1" id="KW-1133">Transmembrane helix</keyword>
<organism evidence="2 3">
    <name type="scientific">Stephania japonica</name>
    <dbReference type="NCBI Taxonomy" id="461633"/>
    <lineage>
        <taxon>Eukaryota</taxon>
        <taxon>Viridiplantae</taxon>
        <taxon>Streptophyta</taxon>
        <taxon>Embryophyta</taxon>
        <taxon>Tracheophyta</taxon>
        <taxon>Spermatophyta</taxon>
        <taxon>Magnoliopsida</taxon>
        <taxon>Ranunculales</taxon>
        <taxon>Menispermaceae</taxon>
        <taxon>Menispermoideae</taxon>
        <taxon>Cissampelideae</taxon>
        <taxon>Stephania</taxon>
    </lineage>
</organism>
<reference evidence="2 3" key="1">
    <citation type="submission" date="2024-01" db="EMBL/GenBank/DDBJ databases">
        <title>Genome assemblies of Stephania.</title>
        <authorList>
            <person name="Yang L."/>
        </authorList>
    </citation>
    <scope>NUCLEOTIDE SEQUENCE [LARGE SCALE GENOMIC DNA]</scope>
    <source>
        <strain evidence="2">QJT</strain>
        <tissue evidence="2">Leaf</tissue>
    </source>
</reference>
<dbReference type="Proteomes" id="UP001417504">
    <property type="component" value="Unassembled WGS sequence"/>
</dbReference>
<feature type="transmembrane region" description="Helical" evidence="1">
    <location>
        <begin position="30"/>
        <end position="52"/>
    </location>
</feature>
<name>A0AAP0KPW7_9MAGN</name>
<protein>
    <submittedName>
        <fullName evidence="2">Uncharacterized protein</fullName>
    </submittedName>
</protein>
<proteinExistence type="predicted"/>
<comment type="caution">
    <text evidence="2">The sequence shown here is derived from an EMBL/GenBank/DDBJ whole genome shotgun (WGS) entry which is preliminary data.</text>
</comment>
<dbReference type="AlphaFoldDB" id="A0AAP0KPW7"/>
<keyword evidence="3" id="KW-1185">Reference proteome</keyword>
<sequence length="112" mass="12629">MRARERRLWKMKSGGVSSYVLPVKRGERGLALVVLGIVILSMLIPFVFLLGLHNSFHSTNETGYRKVCFGVYKRVAYRSPQYATCHVPIGKTASHTAVHPITVRHVAQFHQP</sequence>